<keyword evidence="4 5" id="KW-0720">Serine protease</keyword>
<name>A0A2P0VP02_9VIRU</name>
<dbReference type="EMBL" id="KY322437">
    <property type="protein sequence ID" value="AUF82638.1"/>
    <property type="molecule type" value="Genomic_DNA"/>
</dbReference>
<protein>
    <submittedName>
        <fullName evidence="7">Subtilase family protein</fullName>
    </submittedName>
</protein>
<evidence type="ECO:0000256" key="4">
    <source>
        <dbReference type="ARBA" id="ARBA00022825"/>
    </source>
</evidence>
<evidence type="ECO:0000256" key="3">
    <source>
        <dbReference type="ARBA" id="ARBA00022801"/>
    </source>
</evidence>
<keyword evidence="3 5" id="KW-0378">Hydrolase</keyword>
<dbReference type="PRINTS" id="PR00723">
    <property type="entry name" value="SUBTILISIN"/>
</dbReference>
<dbReference type="PANTHER" id="PTHR43806">
    <property type="entry name" value="PEPTIDASE S8"/>
    <property type="match status" value="1"/>
</dbReference>
<dbReference type="InterPro" id="IPR015500">
    <property type="entry name" value="Peptidase_S8_subtilisin-rel"/>
</dbReference>
<keyword evidence="8" id="KW-1185">Reference proteome</keyword>
<dbReference type="InterPro" id="IPR023827">
    <property type="entry name" value="Peptidase_S8_Asp-AS"/>
</dbReference>
<reference evidence="7" key="1">
    <citation type="journal article" date="2018" name="Virology">
        <title>A giant virus infecting green algae encodes key fermentation genes.</title>
        <authorList>
            <person name="Schvarcz C.R."/>
            <person name="Steward G.F."/>
        </authorList>
    </citation>
    <scope>NUCLEOTIDE SEQUENCE [LARGE SCALE GENOMIC DNA]</scope>
</reference>
<evidence type="ECO:0000313" key="8">
    <source>
        <dbReference type="Proteomes" id="UP000244773"/>
    </source>
</evidence>
<dbReference type="PANTHER" id="PTHR43806:SF11">
    <property type="entry name" value="CEREVISIN-RELATED"/>
    <property type="match status" value="1"/>
</dbReference>
<dbReference type="InterPro" id="IPR050131">
    <property type="entry name" value="Peptidase_S8_subtilisin-like"/>
</dbReference>
<organism evidence="7">
    <name type="scientific">Tetraselmis virus 1</name>
    <dbReference type="NCBI Taxonomy" id="2060617"/>
    <lineage>
        <taxon>Viruses</taxon>
        <taxon>Varidnaviria</taxon>
        <taxon>Bamfordvirae</taxon>
        <taxon>Nucleocytoviricota</taxon>
        <taxon>Megaviricetes</taxon>
        <taxon>Imitervirales</taxon>
        <taxon>Allomimiviridae</taxon>
        <taxon>Oceanusvirus</taxon>
        <taxon>Oceanusvirus kaneohense</taxon>
    </lineage>
</organism>
<dbReference type="PROSITE" id="PS00136">
    <property type="entry name" value="SUBTILASE_ASP"/>
    <property type="match status" value="1"/>
</dbReference>
<dbReference type="InterPro" id="IPR036852">
    <property type="entry name" value="Peptidase_S8/S53_dom_sf"/>
</dbReference>
<dbReference type="SUPFAM" id="SSF52743">
    <property type="entry name" value="Subtilisin-like"/>
    <property type="match status" value="1"/>
</dbReference>
<keyword evidence="2 5" id="KW-0645">Protease</keyword>
<dbReference type="Pfam" id="PF00082">
    <property type="entry name" value="Peptidase_S8"/>
    <property type="match status" value="1"/>
</dbReference>
<dbReference type="PROSITE" id="PS00138">
    <property type="entry name" value="SUBTILASE_SER"/>
    <property type="match status" value="1"/>
</dbReference>
<evidence type="ECO:0000256" key="5">
    <source>
        <dbReference type="RuleBase" id="RU003355"/>
    </source>
</evidence>
<dbReference type="GO" id="GO:0004252">
    <property type="term" value="F:serine-type endopeptidase activity"/>
    <property type="evidence" value="ECO:0007669"/>
    <property type="project" value="InterPro"/>
</dbReference>
<accession>A0A2P0VP02</accession>
<dbReference type="InterPro" id="IPR023828">
    <property type="entry name" value="Peptidase_S8_Ser-AS"/>
</dbReference>
<feature type="domain" description="Peptidase S8/S53" evidence="6">
    <location>
        <begin position="47"/>
        <end position="294"/>
    </location>
</feature>
<sequence length="310" mass="34023">MDSENEIFFELVDHTVKSVTKTLDNNAHWYVQQYRIPELRQKYGVTGKKIRVAVVDTGVCTTHPELQGIVARDCTGEGPEDIDGHGTHCCGIVRSVAPDAEIISIKVFDKNNRAVLRSLVKALNNIMNGVYGNIDVINMSLGSGEPNQEMRMILLKLSAKGKIIICAAGNEFDHTAKDAPRFGTVSWPAHFNSTLAVGSVNVNKNRSKFSSSGPKITIMAPGEDIPSTWINREYATLSGTSMASPFVCGCMALLLEKCLNEGLPSPDMSKLLWIIAVSSTDLEKKGFDYFTGYGLISPDKLIEEYIKLFN</sequence>
<dbReference type="Proteomes" id="UP000244773">
    <property type="component" value="Segment"/>
</dbReference>
<comment type="similarity">
    <text evidence="1 5">Belongs to the peptidase S8 family.</text>
</comment>
<evidence type="ECO:0000256" key="1">
    <source>
        <dbReference type="ARBA" id="ARBA00011073"/>
    </source>
</evidence>
<dbReference type="Gene3D" id="3.40.50.200">
    <property type="entry name" value="Peptidase S8/S53 domain"/>
    <property type="match status" value="1"/>
</dbReference>
<dbReference type="PROSITE" id="PS51892">
    <property type="entry name" value="SUBTILASE"/>
    <property type="match status" value="1"/>
</dbReference>
<dbReference type="InterPro" id="IPR000209">
    <property type="entry name" value="Peptidase_S8/S53_dom"/>
</dbReference>
<evidence type="ECO:0000256" key="2">
    <source>
        <dbReference type="ARBA" id="ARBA00022670"/>
    </source>
</evidence>
<gene>
    <name evidence="7" type="ORF">TetV_556</name>
</gene>
<evidence type="ECO:0000313" key="7">
    <source>
        <dbReference type="EMBL" id="AUF82638.1"/>
    </source>
</evidence>
<evidence type="ECO:0000259" key="6">
    <source>
        <dbReference type="Pfam" id="PF00082"/>
    </source>
</evidence>
<dbReference type="GO" id="GO:0006508">
    <property type="term" value="P:proteolysis"/>
    <property type="evidence" value="ECO:0007669"/>
    <property type="project" value="UniProtKB-KW"/>
</dbReference>
<proteinExistence type="inferred from homology"/>